<evidence type="ECO:0000256" key="1">
    <source>
        <dbReference type="ARBA" id="ARBA00004141"/>
    </source>
</evidence>
<protein>
    <recommendedName>
        <fullName evidence="8">Rhodopsin domain-containing protein</fullName>
    </recommendedName>
</protein>
<dbReference type="InterPro" id="IPR049326">
    <property type="entry name" value="Rhodopsin_dom_fungi"/>
</dbReference>
<evidence type="ECO:0000313" key="10">
    <source>
        <dbReference type="Proteomes" id="UP001152646"/>
    </source>
</evidence>
<comment type="similarity">
    <text evidence="5">Belongs to the SAT4 family.</text>
</comment>
<reference evidence="9" key="1">
    <citation type="submission" date="2021-07" db="EMBL/GenBank/DDBJ databases">
        <authorList>
            <person name="Branca A.L. A."/>
        </authorList>
    </citation>
    <scope>NUCLEOTIDE SEQUENCE</scope>
</reference>
<evidence type="ECO:0000256" key="2">
    <source>
        <dbReference type="ARBA" id="ARBA00022692"/>
    </source>
</evidence>
<feature type="domain" description="Rhodopsin" evidence="8">
    <location>
        <begin position="46"/>
        <end position="308"/>
    </location>
</feature>
<proteinExistence type="inferred from homology"/>
<evidence type="ECO:0000313" key="9">
    <source>
        <dbReference type="EMBL" id="CAG8427956.1"/>
    </source>
</evidence>
<feature type="transmembrane region" description="Helical" evidence="7">
    <location>
        <begin position="61"/>
        <end position="82"/>
    </location>
</feature>
<feature type="transmembrane region" description="Helical" evidence="7">
    <location>
        <begin position="204"/>
        <end position="221"/>
    </location>
</feature>
<feature type="compositionally biased region" description="Polar residues" evidence="6">
    <location>
        <begin position="335"/>
        <end position="349"/>
    </location>
</feature>
<feature type="transmembrane region" description="Helical" evidence="7">
    <location>
        <begin position="122"/>
        <end position="144"/>
    </location>
</feature>
<comment type="subcellular location">
    <subcellularLocation>
        <location evidence="1">Membrane</location>
        <topology evidence="1">Multi-pass membrane protein</topology>
    </subcellularLocation>
</comment>
<keyword evidence="3 7" id="KW-1133">Transmembrane helix</keyword>
<dbReference type="Proteomes" id="UP001152646">
    <property type="component" value="Unassembled WGS sequence"/>
</dbReference>
<dbReference type="Pfam" id="PF20684">
    <property type="entry name" value="Fung_rhodopsin"/>
    <property type="match status" value="1"/>
</dbReference>
<dbReference type="InterPro" id="IPR052337">
    <property type="entry name" value="SAT4-like"/>
</dbReference>
<sequence>MARPDQGQVVCSHLSSRWLLSLLTTSRGQVAWYICTVTACTFLVCRLVVRGRLLKRLYLDDLFVTMAALCLIGDLAIQHYMFNQGESTGWCNFFGRSQLTFRAGMSDMANTTMDQKINMMKMIIPGSTLYVTSLWLIKASMVIFYKRLADRTRYQLVYNITLGTLAATWLVLFFDIVFKCYPPRRQWQGLLDAELTCPEGPSTINYWLTILFICLPISQVARLKMPTKQKWGVISVFLLGVFVVITSSTLPYHYSQFAIPFRNLTILYPVIRAVYSHLGEQMITCTVSMVETAIAIIASCLPVLRTLVFGSHSRTGTYSSRRGYELSHAGVHTGAQDSKQQTSVSASRSQVDRGADDVSFNDSEDGLVKETGPRPGIAVTHEYFVHEDARTFRG</sequence>
<evidence type="ECO:0000256" key="3">
    <source>
        <dbReference type="ARBA" id="ARBA00022989"/>
    </source>
</evidence>
<accession>A0A9W4K3E5</accession>
<name>A0A9W4K3E5_9EURO</name>
<organism evidence="9 10">
    <name type="scientific">Penicillium salamii</name>
    <dbReference type="NCBI Taxonomy" id="1612424"/>
    <lineage>
        <taxon>Eukaryota</taxon>
        <taxon>Fungi</taxon>
        <taxon>Dikarya</taxon>
        <taxon>Ascomycota</taxon>
        <taxon>Pezizomycotina</taxon>
        <taxon>Eurotiomycetes</taxon>
        <taxon>Eurotiomycetidae</taxon>
        <taxon>Eurotiales</taxon>
        <taxon>Aspergillaceae</taxon>
        <taxon>Penicillium</taxon>
    </lineage>
</organism>
<dbReference type="AlphaFoldDB" id="A0A9W4K3E5"/>
<dbReference type="EMBL" id="CAJVPA010000261">
    <property type="protein sequence ID" value="CAG8427956.1"/>
    <property type="molecule type" value="Genomic_DNA"/>
</dbReference>
<evidence type="ECO:0000256" key="6">
    <source>
        <dbReference type="SAM" id="MobiDB-lite"/>
    </source>
</evidence>
<dbReference type="GO" id="GO:0016020">
    <property type="term" value="C:membrane"/>
    <property type="evidence" value="ECO:0007669"/>
    <property type="project" value="UniProtKB-SubCell"/>
</dbReference>
<feature type="region of interest" description="Disordered" evidence="6">
    <location>
        <begin position="331"/>
        <end position="374"/>
    </location>
</feature>
<feature type="transmembrane region" description="Helical" evidence="7">
    <location>
        <begin position="156"/>
        <end position="178"/>
    </location>
</feature>
<dbReference type="PANTHER" id="PTHR33048">
    <property type="entry name" value="PTH11-LIKE INTEGRAL MEMBRANE PROTEIN (AFU_ORTHOLOGUE AFUA_5G11245)"/>
    <property type="match status" value="1"/>
</dbReference>
<evidence type="ECO:0000259" key="8">
    <source>
        <dbReference type="Pfam" id="PF20684"/>
    </source>
</evidence>
<gene>
    <name evidence="9" type="ORF">PSALAMII_LOCUS11021</name>
</gene>
<feature type="transmembrane region" description="Helical" evidence="7">
    <location>
        <begin position="233"/>
        <end position="254"/>
    </location>
</feature>
<keyword evidence="2 7" id="KW-0812">Transmembrane</keyword>
<dbReference type="PANTHER" id="PTHR33048:SF114">
    <property type="entry name" value="MEMBRANE PROTEIN PTH11-LIKE, PUTATIVE (AFU_ORTHOLOGUE AFUA_7G06620)-RELATED"/>
    <property type="match status" value="1"/>
</dbReference>
<evidence type="ECO:0000256" key="5">
    <source>
        <dbReference type="ARBA" id="ARBA00038359"/>
    </source>
</evidence>
<comment type="caution">
    <text evidence="9">The sequence shown here is derived from an EMBL/GenBank/DDBJ whole genome shotgun (WGS) entry which is preliminary data.</text>
</comment>
<evidence type="ECO:0000256" key="7">
    <source>
        <dbReference type="SAM" id="Phobius"/>
    </source>
</evidence>
<evidence type="ECO:0000256" key="4">
    <source>
        <dbReference type="ARBA" id="ARBA00023136"/>
    </source>
</evidence>
<feature type="transmembrane region" description="Helical" evidence="7">
    <location>
        <begin position="281"/>
        <end position="304"/>
    </location>
</feature>
<keyword evidence="4 7" id="KW-0472">Membrane</keyword>
<feature type="transmembrane region" description="Helical" evidence="7">
    <location>
        <begin position="30"/>
        <end position="49"/>
    </location>
</feature>
<dbReference type="OrthoDB" id="2988756at2759"/>